<gene>
    <name evidence="1" type="ORF">F8566_42165</name>
</gene>
<dbReference type="AlphaFoldDB" id="A0A6H9YBJ4"/>
<dbReference type="EMBL" id="WBMT01000026">
    <property type="protein sequence ID" value="KAB2341323.1"/>
    <property type="molecule type" value="Genomic_DNA"/>
</dbReference>
<protein>
    <submittedName>
        <fullName evidence="1">Uncharacterized protein</fullName>
    </submittedName>
</protein>
<keyword evidence="2" id="KW-1185">Reference proteome</keyword>
<dbReference type="Proteomes" id="UP000468735">
    <property type="component" value="Unassembled WGS sequence"/>
</dbReference>
<sequence>MINMWVSRELTGEVVARAGCGLPWEITLGGLDRAAFPLLGALDPYGDTVFNHRQIPALLGELDRLPAERGGAWVVEVRALCEVARRTHHYLLFIGD</sequence>
<accession>A0A6H9YBJ4</accession>
<reference evidence="1 2" key="1">
    <citation type="submission" date="2019-09" db="EMBL/GenBank/DDBJ databases">
        <title>Actinomadura physcomitrii sp. nov., a novel actinomycete isolated from moss [Physcomitrium sphaericum (Ludw) Fuernr].</title>
        <authorList>
            <person name="Zhuang X."/>
            <person name="Liu C."/>
        </authorList>
    </citation>
    <scope>NUCLEOTIDE SEQUENCE [LARGE SCALE GENOMIC DNA]</scope>
    <source>
        <strain evidence="1 2">HMC1</strain>
    </source>
</reference>
<evidence type="ECO:0000313" key="2">
    <source>
        <dbReference type="Proteomes" id="UP000468735"/>
    </source>
</evidence>
<dbReference type="OrthoDB" id="3481175at2"/>
<evidence type="ECO:0000313" key="1">
    <source>
        <dbReference type="EMBL" id="KAB2341323.1"/>
    </source>
</evidence>
<organism evidence="1 2">
    <name type="scientific">Actinomadura rudentiformis</name>
    <dbReference type="NCBI Taxonomy" id="359158"/>
    <lineage>
        <taxon>Bacteria</taxon>
        <taxon>Bacillati</taxon>
        <taxon>Actinomycetota</taxon>
        <taxon>Actinomycetes</taxon>
        <taxon>Streptosporangiales</taxon>
        <taxon>Thermomonosporaceae</taxon>
        <taxon>Actinomadura</taxon>
    </lineage>
</organism>
<comment type="caution">
    <text evidence="1">The sequence shown here is derived from an EMBL/GenBank/DDBJ whole genome shotgun (WGS) entry which is preliminary data.</text>
</comment>
<name>A0A6H9YBJ4_9ACTN</name>
<proteinExistence type="predicted"/>